<dbReference type="RefSeq" id="WP_165105571.1">
    <property type="nucleotide sequence ID" value="NZ_JAAKYA010000012.1"/>
</dbReference>
<dbReference type="InterPro" id="IPR036397">
    <property type="entry name" value="RNaseH_sf"/>
</dbReference>
<evidence type="ECO:0000313" key="3">
    <source>
        <dbReference type="Proteomes" id="UP000477311"/>
    </source>
</evidence>
<dbReference type="InterPro" id="IPR012337">
    <property type="entry name" value="RNaseH-like_sf"/>
</dbReference>
<gene>
    <name evidence="2" type="ORF">G4L39_02250</name>
</gene>
<dbReference type="GO" id="GO:0008408">
    <property type="term" value="F:3'-5' exonuclease activity"/>
    <property type="evidence" value="ECO:0007669"/>
    <property type="project" value="InterPro"/>
</dbReference>
<reference evidence="2 3" key="1">
    <citation type="submission" date="2020-02" db="EMBL/GenBank/DDBJ databases">
        <title>Draft genome sequence of Limisphaera ngatamarikiensis NGM72.4T, a thermophilic Verrucomicrobia grouped in subdivision 3.</title>
        <authorList>
            <person name="Carere C.R."/>
            <person name="Steen J."/>
            <person name="Hugenholtz P."/>
            <person name="Stott M.B."/>
        </authorList>
    </citation>
    <scope>NUCLEOTIDE SEQUENCE [LARGE SCALE GENOMIC DNA]</scope>
    <source>
        <strain evidence="2 3">NGM72.4</strain>
    </source>
</reference>
<organism evidence="2 3">
    <name type="scientific">Limisphaera ngatamarikiensis</name>
    <dbReference type="NCBI Taxonomy" id="1324935"/>
    <lineage>
        <taxon>Bacteria</taxon>
        <taxon>Pseudomonadati</taxon>
        <taxon>Verrucomicrobiota</taxon>
        <taxon>Verrucomicrobiia</taxon>
        <taxon>Limisphaerales</taxon>
        <taxon>Limisphaeraceae</taxon>
        <taxon>Limisphaera</taxon>
    </lineage>
</organism>
<proteinExistence type="predicted"/>
<dbReference type="InterPro" id="IPR051086">
    <property type="entry name" value="RNase_D-like"/>
</dbReference>
<comment type="caution">
    <text evidence="2">The sequence shown here is derived from an EMBL/GenBank/DDBJ whole genome shotgun (WGS) entry which is preliminary data.</text>
</comment>
<dbReference type="Pfam" id="PF01612">
    <property type="entry name" value="DNA_pol_A_exo1"/>
    <property type="match status" value="1"/>
</dbReference>
<sequence>MIDTPEALEAYLPVLRAAPWVAVDTEADSLHAYPEKLCLIQISTPTGDRLIDPLAGLDLRPLLDALAGHDLIMHGADYDLRLLWRAGRFAPSAVFDTMLAARLLGERNFSLGALLEKFLGVRLDKSMQKADWSRRPLTPRMEAYARNDTRYLKPLADRLRQDLLARGRLSWHEEACRRLIQDAACDPVVDPDQVWRVKGSHLLSRRGLAVLRELWQWREEEAHASNRPPFFILSHETLSRIAAAAVDGQPWQELVPPRFSARRKAGLEQAIARGLAVPPDQWPELRRGTGRRLTEVEQARLEQLEARRNAKAHELGLEPSLIAPRSVLVELARDWETHAPRLMRWQRELLEG</sequence>
<dbReference type="EMBL" id="JAAKYA010000012">
    <property type="protein sequence ID" value="NGO38218.1"/>
    <property type="molecule type" value="Genomic_DNA"/>
</dbReference>
<evidence type="ECO:0000259" key="1">
    <source>
        <dbReference type="SMART" id="SM00474"/>
    </source>
</evidence>
<dbReference type="Proteomes" id="UP000477311">
    <property type="component" value="Unassembled WGS sequence"/>
</dbReference>
<name>A0A6M1RDM8_9BACT</name>
<dbReference type="PANTHER" id="PTHR47649">
    <property type="entry name" value="RIBONUCLEASE D"/>
    <property type="match status" value="1"/>
</dbReference>
<dbReference type="GO" id="GO:0000166">
    <property type="term" value="F:nucleotide binding"/>
    <property type="evidence" value="ECO:0007669"/>
    <property type="project" value="InterPro"/>
</dbReference>
<dbReference type="GO" id="GO:0003676">
    <property type="term" value="F:nucleic acid binding"/>
    <property type="evidence" value="ECO:0007669"/>
    <property type="project" value="InterPro"/>
</dbReference>
<dbReference type="Gene3D" id="3.30.420.10">
    <property type="entry name" value="Ribonuclease H-like superfamily/Ribonuclease H"/>
    <property type="match status" value="1"/>
</dbReference>
<dbReference type="AlphaFoldDB" id="A0A6M1RDM8"/>
<evidence type="ECO:0000313" key="2">
    <source>
        <dbReference type="EMBL" id="NGO38218.1"/>
    </source>
</evidence>
<dbReference type="CDD" id="cd06142">
    <property type="entry name" value="RNaseD_exo"/>
    <property type="match status" value="1"/>
</dbReference>
<dbReference type="GO" id="GO:0006139">
    <property type="term" value="P:nucleobase-containing compound metabolic process"/>
    <property type="evidence" value="ECO:0007669"/>
    <property type="project" value="InterPro"/>
</dbReference>
<accession>A0A6M1RDM8</accession>
<dbReference type="InterPro" id="IPR010997">
    <property type="entry name" value="HRDC-like_sf"/>
</dbReference>
<dbReference type="InterPro" id="IPR002562">
    <property type="entry name" value="3'-5'_exonuclease_dom"/>
</dbReference>
<dbReference type="PANTHER" id="PTHR47649:SF1">
    <property type="entry name" value="RIBONUCLEASE D"/>
    <property type="match status" value="1"/>
</dbReference>
<dbReference type="SMART" id="SM00474">
    <property type="entry name" value="35EXOc"/>
    <property type="match status" value="1"/>
</dbReference>
<protein>
    <submittedName>
        <fullName evidence="2">Ribonuclease D</fullName>
    </submittedName>
</protein>
<dbReference type="Gene3D" id="1.10.150.80">
    <property type="entry name" value="HRDC domain"/>
    <property type="match status" value="1"/>
</dbReference>
<keyword evidence="3" id="KW-1185">Reference proteome</keyword>
<feature type="domain" description="3'-5' exonuclease" evidence="1">
    <location>
        <begin position="1"/>
        <end position="164"/>
    </location>
</feature>
<dbReference type="InterPro" id="IPR002121">
    <property type="entry name" value="HRDC_dom"/>
</dbReference>
<dbReference type="Pfam" id="PF00570">
    <property type="entry name" value="HRDC"/>
    <property type="match status" value="1"/>
</dbReference>
<dbReference type="SUPFAM" id="SSF53098">
    <property type="entry name" value="Ribonuclease H-like"/>
    <property type="match status" value="1"/>
</dbReference>
<dbReference type="SUPFAM" id="SSF47819">
    <property type="entry name" value="HRDC-like"/>
    <property type="match status" value="1"/>
</dbReference>
<dbReference type="InterPro" id="IPR044876">
    <property type="entry name" value="HRDC_dom_sf"/>
</dbReference>